<dbReference type="PANTHER" id="PTHR30204:SF93">
    <property type="entry name" value="HTH MERR-TYPE DOMAIN-CONTAINING PROTEIN"/>
    <property type="match status" value="1"/>
</dbReference>
<dbReference type="PRINTS" id="PR00040">
    <property type="entry name" value="HTHMERR"/>
</dbReference>
<proteinExistence type="predicted"/>
<dbReference type="Gene3D" id="1.10.1660.10">
    <property type="match status" value="1"/>
</dbReference>
<dbReference type="InterPro" id="IPR000551">
    <property type="entry name" value="MerR-type_HTH_dom"/>
</dbReference>
<accession>A0A4R9BYI0</accession>
<evidence type="ECO:0000313" key="3">
    <source>
        <dbReference type="EMBL" id="TFD92102.1"/>
    </source>
</evidence>
<dbReference type="SMART" id="SM00422">
    <property type="entry name" value="HTH_MERR"/>
    <property type="match status" value="1"/>
</dbReference>
<dbReference type="Proteomes" id="UP000298468">
    <property type="component" value="Unassembled WGS sequence"/>
</dbReference>
<dbReference type="CDD" id="cd00592">
    <property type="entry name" value="HTH_MerR-like"/>
    <property type="match status" value="1"/>
</dbReference>
<dbReference type="Pfam" id="PF13411">
    <property type="entry name" value="MerR_1"/>
    <property type="match status" value="1"/>
</dbReference>
<reference evidence="3 4" key="1">
    <citation type="submission" date="2019-03" db="EMBL/GenBank/DDBJ databases">
        <title>Genomics of glacier-inhabiting Cryobacterium strains.</title>
        <authorList>
            <person name="Liu Q."/>
            <person name="Xin Y.-H."/>
        </authorList>
    </citation>
    <scope>NUCLEOTIDE SEQUENCE [LARGE SCALE GENOMIC DNA]</scope>
    <source>
        <strain evidence="3 4">Sr59</strain>
    </source>
</reference>
<sequence length="245" mass="26781">MPWSTREIAELAGTSVNTVRYYHRSGLLDEPGRTSNGYKQYGARHLVRLLQVRRLRDLGVPLAQIETVGFGGGPPTAALLAIDADLTASIERLQRTRAEIRATLDGSSAIDVPSGFEDVASRLSDPDRSLLLVYSRLYNESAMTDVKRMIESEPEPDGASAAFDTLPADADDATRQLVAETLAPKIAQHLVDYPWVMEPVEHVSKGQRVTREAVTEALKELYNAAQVDVLGRASAIAQERLNVGQ</sequence>
<dbReference type="SUPFAM" id="SSF46955">
    <property type="entry name" value="Putative DNA-binding domain"/>
    <property type="match status" value="1"/>
</dbReference>
<dbReference type="GO" id="GO:0003677">
    <property type="term" value="F:DNA binding"/>
    <property type="evidence" value="ECO:0007669"/>
    <property type="project" value="UniProtKB-KW"/>
</dbReference>
<comment type="caution">
    <text evidence="3">The sequence shown here is derived from an EMBL/GenBank/DDBJ whole genome shotgun (WGS) entry which is preliminary data.</text>
</comment>
<gene>
    <name evidence="3" type="ORF">E3T61_07280</name>
</gene>
<evidence type="ECO:0000259" key="2">
    <source>
        <dbReference type="PROSITE" id="PS50937"/>
    </source>
</evidence>
<dbReference type="OrthoDB" id="4569196at2"/>
<name>A0A4R9BYI0_9MICO</name>
<dbReference type="PROSITE" id="PS50937">
    <property type="entry name" value="HTH_MERR_2"/>
    <property type="match status" value="1"/>
</dbReference>
<dbReference type="GO" id="GO:0003700">
    <property type="term" value="F:DNA-binding transcription factor activity"/>
    <property type="evidence" value="ECO:0007669"/>
    <property type="project" value="InterPro"/>
</dbReference>
<organism evidence="3 4">
    <name type="scientific">Cryobacterium lactosi</name>
    <dbReference type="NCBI Taxonomy" id="1259202"/>
    <lineage>
        <taxon>Bacteria</taxon>
        <taxon>Bacillati</taxon>
        <taxon>Actinomycetota</taxon>
        <taxon>Actinomycetes</taxon>
        <taxon>Micrococcales</taxon>
        <taxon>Microbacteriaceae</taxon>
        <taxon>Cryobacterium</taxon>
    </lineage>
</organism>
<dbReference type="AlphaFoldDB" id="A0A4R9BYI0"/>
<dbReference type="RefSeq" id="WP_134640214.1">
    <property type="nucleotide sequence ID" value="NZ_SOHM01000012.1"/>
</dbReference>
<keyword evidence="1" id="KW-0238">DNA-binding</keyword>
<dbReference type="EMBL" id="SOHM01000012">
    <property type="protein sequence ID" value="TFD92102.1"/>
    <property type="molecule type" value="Genomic_DNA"/>
</dbReference>
<dbReference type="InterPro" id="IPR009061">
    <property type="entry name" value="DNA-bd_dom_put_sf"/>
</dbReference>
<evidence type="ECO:0000313" key="4">
    <source>
        <dbReference type="Proteomes" id="UP000298468"/>
    </source>
</evidence>
<dbReference type="PANTHER" id="PTHR30204">
    <property type="entry name" value="REDOX-CYCLING DRUG-SENSING TRANSCRIPTIONAL ACTIVATOR SOXR"/>
    <property type="match status" value="1"/>
</dbReference>
<evidence type="ECO:0000256" key="1">
    <source>
        <dbReference type="ARBA" id="ARBA00023125"/>
    </source>
</evidence>
<feature type="domain" description="HTH merR-type" evidence="2">
    <location>
        <begin position="1"/>
        <end position="71"/>
    </location>
</feature>
<keyword evidence="4" id="KW-1185">Reference proteome</keyword>
<protein>
    <submittedName>
        <fullName evidence="3">MerR family transcriptional regulator</fullName>
    </submittedName>
</protein>
<dbReference type="InterPro" id="IPR047057">
    <property type="entry name" value="MerR_fam"/>
</dbReference>